<sequence length="52" mass="6220">MPQMMPMEWTILYATFLATFLTFNIAVYYMTSTKSTKSSKSFINQVQLNWKW</sequence>
<reference evidence="2" key="1">
    <citation type="journal article" date="2019" name="Mol. Phylogenet. Evol.">
        <title>Historical biogeography of the termite clade Rhinotermitinae (Blattodea: Isoptera).</title>
        <authorList>
            <person name="Wang M."/>
            <person name="Bucek A."/>
            <person name="Sobotnik J."/>
            <person name="Sillam-Dusses D."/>
            <person name="Evans T.A."/>
            <person name="Roisin Y."/>
            <person name="Lo N."/>
            <person name="Bourguignon T."/>
        </authorList>
    </citation>
    <scope>NUCLEOTIDE SEQUENCE</scope>
    <source>
        <strain evidence="2">Mitochondrion</strain>
    </source>
</reference>
<name>A0A411AT11_9NEOP</name>
<keyword evidence="1" id="KW-0812">Transmembrane</keyword>
<dbReference type="AlphaFoldDB" id="A0A411AT11"/>
<proteinExistence type="predicted"/>
<dbReference type="EMBL" id="MK246845">
    <property type="protein sequence ID" value="QAX91145.1"/>
    <property type="molecule type" value="Genomic_DNA"/>
</dbReference>
<keyword evidence="1" id="KW-1133">Transmembrane helix</keyword>
<gene>
    <name evidence="2" type="primary">atp8</name>
</gene>
<feature type="transmembrane region" description="Helical" evidence="1">
    <location>
        <begin position="12"/>
        <end position="31"/>
    </location>
</feature>
<keyword evidence="1" id="KW-0472">Membrane</keyword>
<keyword evidence="2" id="KW-0496">Mitochondrion</keyword>
<geneLocation type="mitochondrion" evidence="2"/>
<protein>
    <submittedName>
        <fullName evidence="2">ATP synthase F0 subunit 8</fullName>
    </submittedName>
</protein>
<organism evidence="2">
    <name type="scientific">Schedorhinotermes medioobscurus</name>
    <dbReference type="NCBI Taxonomy" id="127391"/>
    <lineage>
        <taxon>Eukaryota</taxon>
        <taxon>Metazoa</taxon>
        <taxon>Ecdysozoa</taxon>
        <taxon>Arthropoda</taxon>
        <taxon>Hexapoda</taxon>
        <taxon>Insecta</taxon>
        <taxon>Pterygota</taxon>
        <taxon>Neoptera</taxon>
        <taxon>Polyneoptera</taxon>
        <taxon>Dictyoptera</taxon>
        <taxon>Blattodea</taxon>
        <taxon>Blattoidea</taxon>
        <taxon>Termitoidae</taxon>
        <taxon>Rhinotermitidae</taxon>
        <taxon>Schedorhinotermes</taxon>
    </lineage>
</organism>
<evidence type="ECO:0000313" key="2">
    <source>
        <dbReference type="EMBL" id="QAX91145.1"/>
    </source>
</evidence>
<accession>A0A411AT11</accession>
<evidence type="ECO:0000256" key="1">
    <source>
        <dbReference type="SAM" id="Phobius"/>
    </source>
</evidence>